<comment type="subcellular location">
    <subcellularLocation>
        <location evidence="1">Cell outer membrane</location>
    </subcellularLocation>
</comment>
<protein>
    <submittedName>
        <fullName evidence="9">RagB/SusD family nutrient uptake outer membrane protein</fullName>
    </submittedName>
</protein>
<keyword evidence="10" id="KW-1185">Reference proteome</keyword>
<dbReference type="Proteomes" id="UP000232721">
    <property type="component" value="Chromosome"/>
</dbReference>
<keyword evidence="3 6" id="KW-0732">Signal</keyword>
<dbReference type="Pfam" id="PF07980">
    <property type="entry name" value="SusD_RagB"/>
    <property type="match status" value="1"/>
</dbReference>
<accession>A0ABN5FAT0</accession>
<dbReference type="InterPro" id="IPR011990">
    <property type="entry name" value="TPR-like_helical_dom_sf"/>
</dbReference>
<evidence type="ECO:0000259" key="7">
    <source>
        <dbReference type="Pfam" id="PF07980"/>
    </source>
</evidence>
<proteinExistence type="inferred from homology"/>
<dbReference type="PROSITE" id="PS51257">
    <property type="entry name" value="PROKAR_LIPOPROTEIN"/>
    <property type="match status" value="1"/>
</dbReference>
<comment type="similarity">
    <text evidence="2">Belongs to the SusD family.</text>
</comment>
<dbReference type="InterPro" id="IPR012944">
    <property type="entry name" value="SusD_RagB_dom"/>
</dbReference>
<feature type="signal peptide" evidence="6">
    <location>
        <begin position="1"/>
        <end position="21"/>
    </location>
</feature>
<evidence type="ECO:0000256" key="4">
    <source>
        <dbReference type="ARBA" id="ARBA00023136"/>
    </source>
</evidence>
<evidence type="ECO:0000313" key="9">
    <source>
        <dbReference type="EMBL" id="AUC23905.1"/>
    </source>
</evidence>
<dbReference type="Pfam" id="PF14322">
    <property type="entry name" value="SusD-like_3"/>
    <property type="match status" value="1"/>
</dbReference>
<evidence type="ECO:0000256" key="1">
    <source>
        <dbReference type="ARBA" id="ARBA00004442"/>
    </source>
</evidence>
<feature type="domain" description="SusD-like N-terminal" evidence="8">
    <location>
        <begin position="27"/>
        <end position="226"/>
    </location>
</feature>
<feature type="chain" id="PRO_5045866984" evidence="6">
    <location>
        <begin position="22"/>
        <end position="572"/>
    </location>
</feature>
<evidence type="ECO:0000256" key="5">
    <source>
        <dbReference type="ARBA" id="ARBA00023237"/>
    </source>
</evidence>
<keyword evidence="5" id="KW-0998">Cell outer membrane</keyword>
<keyword evidence="4" id="KW-0472">Membrane</keyword>
<evidence type="ECO:0000256" key="6">
    <source>
        <dbReference type="SAM" id="SignalP"/>
    </source>
</evidence>
<evidence type="ECO:0000256" key="3">
    <source>
        <dbReference type="ARBA" id="ARBA00022729"/>
    </source>
</evidence>
<feature type="domain" description="RagB/SusD" evidence="7">
    <location>
        <begin position="376"/>
        <end position="571"/>
    </location>
</feature>
<dbReference type="EMBL" id="CP019336">
    <property type="protein sequence ID" value="AUC23905.1"/>
    <property type="molecule type" value="Genomic_DNA"/>
</dbReference>
<gene>
    <name evidence="9" type="ORF">BTO15_18190</name>
</gene>
<dbReference type="Gene3D" id="1.25.40.390">
    <property type="match status" value="1"/>
</dbReference>
<reference evidence="9 10" key="1">
    <citation type="submission" date="2017-02" db="EMBL/GenBank/DDBJ databases">
        <title>Trade-off between light-utilization and light-protection in marine flavobacteria.</title>
        <authorList>
            <person name="Kumagai Y."/>
            <person name="Yoshizawa S."/>
            <person name="Kogure K."/>
            <person name="Iwasaki W."/>
        </authorList>
    </citation>
    <scope>NUCLEOTIDE SEQUENCE [LARGE SCALE GENOMIC DNA]</scope>
    <source>
        <strain evidence="9 10">KCTC 23670</strain>
    </source>
</reference>
<evidence type="ECO:0000259" key="8">
    <source>
        <dbReference type="Pfam" id="PF14322"/>
    </source>
</evidence>
<sequence>MKLIKNNTLLFALVCSLFFVACDEDSFLTEVNPNAITTDTFWKSERQYNSALTTVYGALQFQSISGGELIYEMVMGDIGGTESWYRPNLFRNLTYNDGIYHVTDKWNELYVGIFRANQVIQNIQDADASLFTGNSKAEIEAQAKFLRAFFYFQLAHTYGGGVIHDKVAETKEELSKPFSTIAEINAAIILPDLEFAMNNLPQSWESNDMGRATWGAATSLLGKVHLYNKEWPTAAGLFKQVIDSKVYSLTKDISDNFQHENEFNSESIFEVNYSFDLAPGVNGGAVDDTPWQTSAESSSIASEVGSIQYGGFNTLLASYNLQEMLVYDEVDPNNSINNGNIESTRMNATIAVRFMEGKYYGLDFADVKGFGFGQSAYVKKHSNWYHLPSEPANRRSGINFRHIRYADVLLMYAEAVLGASDDYATAIEYIDMVRARAGVITLQKYMDDNGGKFPQLHVSKQVHGAHPMVQANAQTVLTHLQRVERAVELCFEGHRWKDLVRWGIVKEVFTELRADEVWRLENTDLSFDTAPLYIPGRIRPDFALSATNYNAENHNYFPIPIQELQTNPNINN</sequence>
<evidence type="ECO:0000313" key="10">
    <source>
        <dbReference type="Proteomes" id="UP000232721"/>
    </source>
</evidence>
<dbReference type="InterPro" id="IPR033985">
    <property type="entry name" value="SusD-like_N"/>
</dbReference>
<dbReference type="SUPFAM" id="SSF48452">
    <property type="entry name" value="TPR-like"/>
    <property type="match status" value="1"/>
</dbReference>
<evidence type="ECO:0000256" key="2">
    <source>
        <dbReference type="ARBA" id="ARBA00006275"/>
    </source>
</evidence>
<organism evidence="9 10">
    <name type="scientific">Polaribacter sejongensis</name>
    <dbReference type="NCBI Taxonomy" id="985043"/>
    <lineage>
        <taxon>Bacteria</taxon>
        <taxon>Pseudomonadati</taxon>
        <taxon>Bacteroidota</taxon>
        <taxon>Flavobacteriia</taxon>
        <taxon>Flavobacteriales</taxon>
        <taxon>Flavobacteriaceae</taxon>
    </lineage>
</organism>
<dbReference type="RefSeq" id="WP_166382842.1">
    <property type="nucleotide sequence ID" value="NZ_CP019336.1"/>
</dbReference>
<name>A0ABN5FAT0_9FLAO</name>